<organism evidence="1 2">
    <name type="scientific">Amedibacillus dolichus DSM 3991</name>
    <dbReference type="NCBI Taxonomy" id="428127"/>
    <lineage>
        <taxon>Bacteria</taxon>
        <taxon>Bacillati</taxon>
        <taxon>Bacillota</taxon>
        <taxon>Erysipelotrichia</taxon>
        <taxon>Erysipelotrichales</taxon>
        <taxon>Erysipelotrichaceae</taxon>
        <taxon>Amedibacillus</taxon>
    </lineage>
</organism>
<dbReference type="HOGENOM" id="CLU_206522_0_0_9"/>
<dbReference type="STRING" id="428127.EUBDOL_00753"/>
<dbReference type="RefSeq" id="WP_004798638.1">
    <property type="nucleotide sequence ID" value="NZ_DS483474.1"/>
</dbReference>
<gene>
    <name evidence="1" type="ORF">EUBDOL_00753</name>
</gene>
<reference evidence="1 2" key="2">
    <citation type="submission" date="2007-09" db="EMBL/GenBank/DDBJ databases">
        <authorList>
            <person name="Fulton L."/>
            <person name="Clifton S."/>
            <person name="Fulton B."/>
            <person name="Xu J."/>
            <person name="Minx P."/>
            <person name="Pepin K.H."/>
            <person name="Johnson M."/>
            <person name="Thiruvilangam P."/>
            <person name="Bhonagiri V."/>
            <person name="Nash W.E."/>
            <person name="Mardis E.R."/>
            <person name="Wilson R.K."/>
        </authorList>
    </citation>
    <scope>NUCLEOTIDE SEQUENCE [LARGE SCALE GENOMIC DNA]</scope>
    <source>
        <strain evidence="1 2">DSM 3991</strain>
    </source>
</reference>
<dbReference type="AlphaFoldDB" id="A8RAA3"/>
<evidence type="ECO:0000313" key="2">
    <source>
        <dbReference type="Proteomes" id="UP000004090"/>
    </source>
</evidence>
<dbReference type="EMBL" id="ABAW02000018">
    <property type="protein sequence ID" value="EDP11575.1"/>
    <property type="molecule type" value="Genomic_DNA"/>
</dbReference>
<name>A8RAA3_9FIRM</name>
<reference evidence="1 2" key="1">
    <citation type="submission" date="2007-09" db="EMBL/GenBank/DDBJ databases">
        <title>Draft genome sequence of Eubacterium dolichum (DSM 3991).</title>
        <authorList>
            <person name="Sudarsanam P."/>
            <person name="Ley R."/>
            <person name="Guruge J."/>
            <person name="Turnbaugh P.J."/>
            <person name="Mahowald M."/>
            <person name="Liep D."/>
            <person name="Gordon J."/>
        </authorList>
    </citation>
    <scope>NUCLEOTIDE SEQUENCE [LARGE SCALE GENOMIC DNA]</scope>
    <source>
        <strain evidence="1 2">DSM 3991</strain>
    </source>
</reference>
<sequence length="65" mass="7849">MITKNAMQFKSIIKKTAKEKNISPQLVMQNYMLERLLERISLSKYHDNFIFKGGLSYFFNRRIKF</sequence>
<dbReference type="Proteomes" id="UP000004090">
    <property type="component" value="Unassembled WGS sequence"/>
</dbReference>
<comment type="caution">
    <text evidence="1">The sequence shown here is derived from an EMBL/GenBank/DDBJ whole genome shotgun (WGS) entry which is preliminary data.</text>
</comment>
<evidence type="ECO:0000313" key="1">
    <source>
        <dbReference type="EMBL" id="EDP11575.1"/>
    </source>
</evidence>
<dbReference type="eggNOG" id="COG2253">
    <property type="taxonomic scope" value="Bacteria"/>
</dbReference>
<proteinExistence type="predicted"/>
<accession>A8RAA3</accession>
<protein>
    <submittedName>
        <fullName evidence="1">Uncharacterized protein</fullName>
    </submittedName>
</protein>
<dbReference type="GeneID" id="92794512"/>